<dbReference type="AlphaFoldDB" id="X1KNW4"/>
<dbReference type="SUPFAM" id="SSF46785">
    <property type="entry name" value="Winged helix' DNA-binding domain"/>
    <property type="match status" value="1"/>
</dbReference>
<evidence type="ECO:0008006" key="2">
    <source>
        <dbReference type="Google" id="ProtNLM"/>
    </source>
</evidence>
<dbReference type="Gene3D" id="1.10.10.10">
    <property type="entry name" value="Winged helix-like DNA-binding domain superfamily/Winged helix DNA-binding domain"/>
    <property type="match status" value="1"/>
</dbReference>
<dbReference type="EMBL" id="BARV01010128">
    <property type="protein sequence ID" value="GAI08373.1"/>
    <property type="molecule type" value="Genomic_DNA"/>
</dbReference>
<dbReference type="Pfam" id="PF13412">
    <property type="entry name" value="HTH_24"/>
    <property type="match status" value="1"/>
</dbReference>
<sequence>MGILDGTFFKKKVEVSEAVVVGLTPLGATKAESLYGPEGIKGRILLMLKDAGPSTIPEIAEETKVSPHKVKPIVKSLIASGYAKRVTGD</sequence>
<name>X1KNW4_9ZZZZ</name>
<dbReference type="InterPro" id="IPR036390">
    <property type="entry name" value="WH_DNA-bd_sf"/>
</dbReference>
<proteinExistence type="predicted"/>
<protein>
    <recommendedName>
        <fullName evidence="2">HTH marR-type domain-containing protein</fullName>
    </recommendedName>
</protein>
<evidence type="ECO:0000313" key="1">
    <source>
        <dbReference type="EMBL" id="GAI08373.1"/>
    </source>
</evidence>
<gene>
    <name evidence="1" type="ORF">S06H3_19723</name>
</gene>
<reference evidence="1" key="1">
    <citation type="journal article" date="2014" name="Front. Microbiol.">
        <title>High frequency of phylogenetically diverse reductive dehalogenase-homologous genes in deep subseafloor sedimentary metagenomes.</title>
        <authorList>
            <person name="Kawai M."/>
            <person name="Futagami T."/>
            <person name="Toyoda A."/>
            <person name="Takaki Y."/>
            <person name="Nishi S."/>
            <person name="Hori S."/>
            <person name="Arai W."/>
            <person name="Tsubouchi T."/>
            <person name="Morono Y."/>
            <person name="Uchiyama I."/>
            <person name="Ito T."/>
            <person name="Fujiyama A."/>
            <person name="Inagaki F."/>
            <person name="Takami H."/>
        </authorList>
    </citation>
    <scope>NUCLEOTIDE SEQUENCE</scope>
    <source>
        <strain evidence="1">Expedition CK06-06</strain>
    </source>
</reference>
<comment type="caution">
    <text evidence="1">The sequence shown here is derived from an EMBL/GenBank/DDBJ whole genome shotgun (WGS) entry which is preliminary data.</text>
</comment>
<accession>X1KNW4</accession>
<organism evidence="1">
    <name type="scientific">marine sediment metagenome</name>
    <dbReference type="NCBI Taxonomy" id="412755"/>
    <lineage>
        <taxon>unclassified sequences</taxon>
        <taxon>metagenomes</taxon>
        <taxon>ecological metagenomes</taxon>
    </lineage>
</organism>
<dbReference type="InterPro" id="IPR036388">
    <property type="entry name" value="WH-like_DNA-bd_sf"/>
</dbReference>